<accession>A0A1I1JUV3</accession>
<keyword evidence="2" id="KW-0808">Transferase</keyword>
<dbReference type="InterPro" id="IPR011009">
    <property type="entry name" value="Kinase-like_dom_sf"/>
</dbReference>
<gene>
    <name evidence="2" type="ORF">SAMN05421747_11377</name>
</gene>
<organism evidence="2 3">
    <name type="scientific">Parapedobacter composti</name>
    <dbReference type="NCBI Taxonomy" id="623281"/>
    <lineage>
        <taxon>Bacteria</taxon>
        <taxon>Pseudomonadati</taxon>
        <taxon>Bacteroidota</taxon>
        <taxon>Sphingobacteriia</taxon>
        <taxon>Sphingobacteriales</taxon>
        <taxon>Sphingobacteriaceae</taxon>
        <taxon>Parapedobacter</taxon>
    </lineage>
</organism>
<feature type="domain" description="Aminoglycoside phosphotransferase" evidence="1">
    <location>
        <begin position="55"/>
        <end position="287"/>
    </location>
</feature>
<dbReference type="EMBL" id="FOLL01000013">
    <property type="protein sequence ID" value="SFC52459.1"/>
    <property type="molecule type" value="Genomic_DNA"/>
</dbReference>
<keyword evidence="2" id="KW-0418">Kinase</keyword>
<keyword evidence="3" id="KW-1185">Reference proteome</keyword>
<dbReference type="InterPro" id="IPR051678">
    <property type="entry name" value="AGP_Transferase"/>
</dbReference>
<dbReference type="RefSeq" id="WP_090974175.1">
    <property type="nucleotide sequence ID" value="NZ_FOLL01000013.1"/>
</dbReference>
<dbReference type="OrthoDB" id="1099773at2"/>
<dbReference type="PANTHER" id="PTHR21310">
    <property type="entry name" value="AMINOGLYCOSIDE PHOSPHOTRANSFERASE-RELATED-RELATED"/>
    <property type="match status" value="1"/>
</dbReference>
<name>A0A1I1JUV3_9SPHI</name>
<dbReference type="Pfam" id="PF01636">
    <property type="entry name" value="APH"/>
    <property type="match status" value="1"/>
</dbReference>
<dbReference type="Proteomes" id="UP000199577">
    <property type="component" value="Unassembled WGS sequence"/>
</dbReference>
<dbReference type="PANTHER" id="PTHR21310:SF15">
    <property type="entry name" value="AMINOGLYCOSIDE PHOSPHOTRANSFERASE DOMAIN-CONTAINING PROTEIN"/>
    <property type="match status" value="1"/>
</dbReference>
<dbReference type="AlphaFoldDB" id="A0A1I1JUV3"/>
<dbReference type="SUPFAM" id="SSF56112">
    <property type="entry name" value="Protein kinase-like (PK-like)"/>
    <property type="match status" value="1"/>
</dbReference>
<dbReference type="InterPro" id="IPR002575">
    <property type="entry name" value="Aminoglycoside_PTrfase"/>
</dbReference>
<dbReference type="GO" id="GO:0016301">
    <property type="term" value="F:kinase activity"/>
    <property type="evidence" value="ECO:0007669"/>
    <property type="project" value="UniProtKB-KW"/>
</dbReference>
<evidence type="ECO:0000313" key="2">
    <source>
        <dbReference type="EMBL" id="SFC52459.1"/>
    </source>
</evidence>
<proteinExistence type="predicted"/>
<reference evidence="3" key="1">
    <citation type="submission" date="2016-10" db="EMBL/GenBank/DDBJ databases">
        <authorList>
            <person name="Varghese N."/>
            <person name="Submissions S."/>
        </authorList>
    </citation>
    <scope>NUCLEOTIDE SEQUENCE [LARGE SCALE GENOMIC DNA]</scope>
    <source>
        <strain evidence="3">DSM 22900</strain>
    </source>
</reference>
<evidence type="ECO:0000313" key="3">
    <source>
        <dbReference type="Proteomes" id="UP000199577"/>
    </source>
</evidence>
<evidence type="ECO:0000259" key="1">
    <source>
        <dbReference type="Pfam" id="PF01636"/>
    </source>
</evidence>
<protein>
    <submittedName>
        <fullName evidence="2">Predicted kinase, aminoglycoside phosphotransferase (APT) family</fullName>
    </submittedName>
</protein>
<dbReference type="Gene3D" id="3.90.1200.10">
    <property type="match status" value="1"/>
</dbReference>
<sequence length="362" mass="40827">MAIRKAIYYWKSDRPHTIANTQPPSSDEENLGIANQLNDYLTQYFNDGSVKLTPAGGQGNHITYFAYQGPTKYFVRLENGPEKDDYMAVESHVLESVKQLGVPAPTVYLTDTSRSKVPFAIQVMECIDNNDLNVIEKRGELDVLATAEEIGQYIAMWQSITPGKYGLFNPEVLHNHGRLEGYHDTYEKYFFLNWDVHLDFLGSAGFIGERKIAELKDLANGARPLLQLEAGCLVHKDLALWNILGDGNRITAIVDWDDAVSGDPTDDLSLLGCFHSGDVLASAIAGYQQLRSLPSDFEQRFWLHLLRNIVFKSVIRVKGNYFEKSDKFFLNNPKHKSLRQFTLERIESACEGLRGNKSIATL</sequence>
<dbReference type="STRING" id="623281.SAMN05421747_11377"/>